<name>A0A8R2JN89_ACYPI</name>
<keyword evidence="3" id="KW-1185">Reference proteome</keyword>
<reference evidence="2" key="2">
    <citation type="submission" date="2022-06" db="UniProtKB">
        <authorList>
            <consortium name="EnsemblMetazoa"/>
        </authorList>
    </citation>
    <scope>IDENTIFICATION</scope>
</reference>
<evidence type="ECO:0000313" key="2">
    <source>
        <dbReference type="EnsemblMetazoa" id="XP_029342465.1"/>
    </source>
</evidence>
<organism evidence="2 3">
    <name type="scientific">Acyrthosiphon pisum</name>
    <name type="common">Pea aphid</name>
    <dbReference type="NCBI Taxonomy" id="7029"/>
    <lineage>
        <taxon>Eukaryota</taxon>
        <taxon>Metazoa</taxon>
        <taxon>Ecdysozoa</taxon>
        <taxon>Arthropoda</taxon>
        <taxon>Hexapoda</taxon>
        <taxon>Insecta</taxon>
        <taxon>Pterygota</taxon>
        <taxon>Neoptera</taxon>
        <taxon>Paraneoptera</taxon>
        <taxon>Hemiptera</taxon>
        <taxon>Sternorrhyncha</taxon>
        <taxon>Aphidomorpha</taxon>
        <taxon>Aphidoidea</taxon>
        <taxon>Aphididae</taxon>
        <taxon>Macrosiphini</taxon>
        <taxon>Acyrthosiphon</taxon>
    </lineage>
</organism>
<proteinExistence type="predicted"/>
<dbReference type="RefSeq" id="XP_029342465.1">
    <property type="nucleotide sequence ID" value="XM_029486605.1"/>
</dbReference>
<dbReference type="EnsemblMetazoa" id="XM_029486605.1">
    <property type="protein sequence ID" value="XP_029342465.1"/>
    <property type="gene ID" value="LOC115033643"/>
</dbReference>
<dbReference type="OrthoDB" id="6769664at2759"/>
<protein>
    <recommendedName>
        <fullName evidence="1">HAT C-terminal dimerisation domain-containing protein</fullName>
    </recommendedName>
</protein>
<dbReference type="InterPro" id="IPR012337">
    <property type="entry name" value="RNaseH-like_sf"/>
</dbReference>
<dbReference type="SUPFAM" id="SSF53098">
    <property type="entry name" value="Ribonuclease H-like"/>
    <property type="match status" value="1"/>
</dbReference>
<feature type="domain" description="HAT C-terminal dimerisation" evidence="1">
    <location>
        <begin position="141"/>
        <end position="185"/>
    </location>
</feature>
<evidence type="ECO:0000313" key="3">
    <source>
        <dbReference type="Proteomes" id="UP000007819"/>
    </source>
</evidence>
<dbReference type="GO" id="GO:0046983">
    <property type="term" value="F:protein dimerization activity"/>
    <property type="evidence" value="ECO:0007669"/>
    <property type="project" value="InterPro"/>
</dbReference>
<accession>A0A8R2JN89</accession>
<dbReference type="GeneID" id="115033643"/>
<dbReference type="InterPro" id="IPR008906">
    <property type="entry name" value="HATC_C_dom"/>
</dbReference>
<evidence type="ECO:0000259" key="1">
    <source>
        <dbReference type="Pfam" id="PF05699"/>
    </source>
</evidence>
<dbReference type="KEGG" id="api:115033643"/>
<dbReference type="Proteomes" id="UP000007819">
    <property type="component" value="Chromosome X"/>
</dbReference>
<sequence>MEFWLKCCRDTKKVGSGFSKILSTSMERREKSLLENPIFIAGIYLDPRFQCLLDDDSRYKAINTLVDVWKMILWLDKNSMPISNDEIIVSATHCEVDNHNLSNVEVDDLEDFIQTKTCISIQEQNESVEGIPIRLLLQSYDNVQRLHNSTSIRQYWQDLRLIKPELFRLAQVILSVPVTQVSTEHF</sequence>
<dbReference type="AlphaFoldDB" id="A0A8R2JN89"/>
<reference evidence="3" key="1">
    <citation type="submission" date="2010-06" db="EMBL/GenBank/DDBJ databases">
        <authorList>
            <person name="Jiang H."/>
            <person name="Abraham K."/>
            <person name="Ali S."/>
            <person name="Alsbrooks S.L."/>
            <person name="Anim B.N."/>
            <person name="Anosike U.S."/>
            <person name="Attaway T."/>
            <person name="Bandaranaike D.P."/>
            <person name="Battles P.K."/>
            <person name="Bell S.N."/>
            <person name="Bell A.V."/>
            <person name="Beltran B."/>
            <person name="Bickham C."/>
            <person name="Bustamante Y."/>
            <person name="Caleb T."/>
            <person name="Canada A."/>
            <person name="Cardenas V."/>
            <person name="Carter K."/>
            <person name="Chacko J."/>
            <person name="Chandrabose M.N."/>
            <person name="Chavez D."/>
            <person name="Chavez A."/>
            <person name="Chen L."/>
            <person name="Chu H.-S."/>
            <person name="Claassen K.J."/>
            <person name="Cockrell R."/>
            <person name="Collins M."/>
            <person name="Cooper J.A."/>
            <person name="Cree A."/>
            <person name="Curry S.M."/>
            <person name="Da Y."/>
            <person name="Dao M.D."/>
            <person name="Das B."/>
            <person name="Davila M.-L."/>
            <person name="Davy-Carroll L."/>
            <person name="Denson S."/>
            <person name="Dinh H."/>
            <person name="Ebong V.E."/>
            <person name="Edwards J.R."/>
            <person name="Egan A."/>
            <person name="El-Daye J."/>
            <person name="Escobedo L."/>
            <person name="Fernandez S."/>
            <person name="Fernando P.R."/>
            <person name="Flagg N."/>
            <person name="Forbes L.D."/>
            <person name="Fowler R.G."/>
            <person name="Fu Q."/>
            <person name="Gabisi R.A."/>
            <person name="Ganer J."/>
            <person name="Garbino Pronczuk A."/>
            <person name="Garcia R.M."/>
            <person name="Garner T."/>
            <person name="Garrett T.E."/>
            <person name="Gonzalez D.A."/>
            <person name="Hamid H."/>
            <person name="Hawkins E.S."/>
            <person name="Hirani K."/>
            <person name="Hogues M.E."/>
            <person name="Hollins B."/>
            <person name="Hsiao C.-H."/>
            <person name="Jabil R."/>
            <person name="James M.L."/>
            <person name="Jhangiani S.N."/>
            <person name="Johnson B."/>
            <person name="Johnson Q."/>
            <person name="Joshi V."/>
            <person name="Kalu J.B."/>
            <person name="Kam C."/>
            <person name="Kashfia A."/>
            <person name="Keebler J."/>
            <person name="Kisamo H."/>
            <person name="Kovar C.L."/>
            <person name="Lago L.A."/>
            <person name="Lai C.-Y."/>
            <person name="Laidlaw J."/>
            <person name="Lara F."/>
            <person name="Le T.-K."/>
            <person name="Lee S.L."/>
            <person name="Legall F.H."/>
            <person name="Lemon S.J."/>
            <person name="Lewis L.R."/>
            <person name="Li B."/>
            <person name="Liu Y."/>
            <person name="Liu Y.-S."/>
            <person name="Lopez J."/>
            <person name="Lozado R.J."/>
            <person name="Lu J."/>
            <person name="Madu R.C."/>
            <person name="Maheshwari M."/>
            <person name="Maheshwari R."/>
            <person name="Malloy K."/>
            <person name="Martinez E."/>
            <person name="Mathew T."/>
            <person name="Mercado I.C."/>
            <person name="Mercado C."/>
            <person name="Meyer B."/>
            <person name="Montgomery K."/>
            <person name="Morgan M.B."/>
            <person name="Munidasa M."/>
            <person name="Nazareth L.V."/>
            <person name="Nelson J."/>
            <person name="Ng B.M."/>
            <person name="Nguyen N.B."/>
            <person name="Nguyen P.Q."/>
            <person name="Nguyen T."/>
            <person name="Obregon M."/>
            <person name="Okwuonu G.O."/>
            <person name="Onwere C.G."/>
            <person name="Orozco G."/>
            <person name="Parra A."/>
            <person name="Patel S."/>
            <person name="Patil S."/>
            <person name="Perez A."/>
            <person name="Perez Y."/>
            <person name="Pham C."/>
            <person name="Primus E.L."/>
            <person name="Pu L.-L."/>
            <person name="Puazo M."/>
            <person name="Qin X."/>
            <person name="Quiroz J.B."/>
            <person name="Reese J."/>
            <person name="Richards S."/>
            <person name="Rives C.M."/>
            <person name="Robberts R."/>
            <person name="Ruiz S.J."/>
            <person name="Ruiz M.J."/>
            <person name="Santibanez J."/>
            <person name="Schneider B.W."/>
            <person name="Sisson I."/>
            <person name="Smith M."/>
            <person name="Sodergren E."/>
            <person name="Song X.-Z."/>
            <person name="Song B.B."/>
            <person name="Summersgill H."/>
            <person name="Thelus R."/>
            <person name="Thornton R.D."/>
            <person name="Trejos Z.Y."/>
            <person name="Usmani K."/>
            <person name="Vattathil S."/>
            <person name="Villasana D."/>
            <person name="Walker D.L."/>
            <person name="Wang S."/>
            <person name="Wang K."/>
            <person name="White C.S."/>
            <person name="Williams A.C."/>
            <person name="Williamson J."/>
            <person name="Wilson K."/>
            <person name="Woghiren I.O."/>
            <person name="Woodworth J.R."/>
            <person name="Worley K.C."/>
            <person name="Wright R.A."/>
            <person name="Wu W."/>
            <person name="Young L."/>
            <person name="Zhang L."/>
            <person name="Zhang J."/>
            <person name="Zhu Y."/>
            <person name="Muzny D.M."/>
            <person name="Weinstock G."/>
            <person name="Gibbs R.A."/>
        </authorList>
    </citation>
    <scope>NUCLEOTIDE SEQUENCE [LARGE SCALE GENOMIC DNA]</scope>
    <source>
        <strain evidence="3">LSR1</strain>
    </source>
</reference>
<dbReference type="Pfam" id="PF05699">
    <property type="entry name" value="Dimer_Tnp_hAT"/>
    <property type="match status" value="1"/>
</dbReference>